<evidence type="ECO:0000256" key="4">
    <source>
        <dbReference type="ARBA" id="ARBA00022729"/>
    </source>
</evidence>
<evidence type="ECO:0000313" key="8">
    <source>
        <dbReference type="EMBL" id="QNH80788.1"/>
    </source>
</evidence>
<dbReference type="GO" id="GO:1901359">
    <property type="term" value="F:tungstate binding"/>
    <property type="evidence" value="ECO:0007669"/>
    <property type="project" value="UniProtKB-ARBA"/>
</dbReference>
<evidence type="ECO:0000256" key="6">
    <source>
        <dbReference type="ARBA" id="ARBA00062515"/>
    </source>
</evidence>
<feature type="binding site" evidence="7">
    <location>
        <position position="49"/>
    </location>
    <ligand>
        <name>molybdate</name>
        <dbReference type="ChEBI" id="CHEBI:36264"/>
    </ligand>
</feature>
<sequence length="240" mass="25416">MLAVFALGSAQAAEVQVAVAANFTAPIQAIAADFEKDTGHKLVAAYGATGQFYTQIKNGAPFEVFLSADDSAPQKLESEGDTVKGSRFTYAIGILALWSAKQGYVDSKGQVLKDNQYQHLSIANPKAAPYGLAATQVLAKLGLSDQVKDKIVEGQNITQAYQFVSTGNAELGFVALSQIYKDGKVSSGSAWIVPAQMHDPIKQDAVILNKGKDNPAAQALVDYLKGPKAAAIIKSYGYQL</sequence>
<dbReference type="FunFam" id="3.40.190.10:FF:000035">
    <property type="entry name" value="Molybdate ABC transporter substrate-binding protein"/>
    <property type="match status" value="1"/>
</dbReference>
<keyword evidence="5" id="KW-0826">Tungsten</keyword>
<evidence type="ECO:0000256" key="1">
    <source>
        <dbReference type="ARBA" id="ARBA00009175"/>
    </source>
</evidence>
<dbReference type="Gene3D" id="3.40.190.10">
    <property type="entry name" value="Periplasmic binding protein-like II"/>
    <property type="match status" value="2"/>
</dbReference>
<dbReference type="InterPro" id="IPR005950">
    <property type="entry name" value="ModA"/>
</dbReference>
<dbReference type="CDD" id="cd13539">
    <property type="entry name" value="PBP2_AvModA"/>
    <property type="match status" value="1"/>
</dbReference>
<dbReference type="SUPFAM" id="SSF53850">
    <property type="entry name" value="Periplasmic binding protein-like II"/>
    <property type="match status" value="1"/>
</dbReference>
<comment type="subunit">
    <text evidence="6">The complex is composed of two ATP-binding proteins (ModC), two transmembrane proteins (ModB) and a solute-binding protein (ModA).</text>
</comment>
<dbReference type="GO" id="GO:0046872">
    <property type="term" value="F:metal ion binding"/>
    <property type="evidence" value="ECO:0007669"/>
    <property type="project" value="UniProtKB-KW"/>
</dbReference>
<accession>A0A7G7XLE3</accession>
<reference evidence="9" key="1">
    <citation type="journal article" date="2020" name="Microbiol. Resour. Announc.">
        <title>Complete genome sequences of four natural Pseudomonas isolates that catabolize a wide range of aromatic compounds relevant to lignin valorization.</title>
        <authorList>
            <person name="Hatmaker E.A."/>
            <person name="Presley G."/>
            <person name="Cannon O."/>
            <person name="Guss A.M."/>
            <person name="Elkins J.G."/>
        </authorList>
    </citation>
    <scope>NUCLEOTIDE SEQUENCE [LARGE SCALE GENOMIC DNA]</scope>
    <source>
        <strain evidence="9">H1F5C</strain>
    </source>
</reference>
<proteinExistence type="inferred from homology"/>
<evidence type="ECO:0000256" key="2">
    <source>
        <dbReference type="ARBA" id="ARBA00022505"/>
    </source>
</evidence>
<evidence type="ECO:0000256" key="5">
    <source>
        <dbReference type="ARBA" id="ARBA00023245"/>
    </source>
</evidence>
<dbReference type="PIRSF" id="PIRSF004846">
    <property type="entry name" value="ModA"/>
    <property type="match status" value="1"/>
</dbReference>
<dbReference type="InterPro" id="IPR050682">
    <property type="entry name" value="ModA/WtpA"/>
</dbReference>
<dbReference type="PANTHER" id="PTHR30632:SF14">
    <property type="entry name" value="TUNGSTATE_MOLYBDATE_CHROMATE-BINDING PROTEIN MODA"/>
    <property type="match status" value="1"/>
</dbReference>
<name>A0A7G7XLE3_9PSED</name>
<dbReference type="GO" id="GO:0030973">
    <property type="term" value="F:molybdate ion binding"/>
    <property type="evidence" value="ECO:0007669"/>
    <property type="project" value="InterPro"/>
</dbReference>
<keyword evidence="4" id="KW-0732">Signal</keyword>
<keyword evidence="2 7" id="KW-0500">Molybdenum</keyword>
<dbReference type="PANTHER" id="PTHR30632">
    <property type="entry name" value="MOLYBDATE-BINDING PERIPLASMIC PROTEIN"/>
    <property type="match status" value="1"/>
</dbReference>
<feature type="binding site" evidence="7">
    <location>
        <position position="157"/>
    </location>
    <ligand>
        <name>molybdate</name>
        <dbReference type="ChEBI" id="CHEBI:36264"/>
    </ligand>
</feature>
<gene>
    <name evidence="8" type="primary">modA</name>
    <name evidence="8" type="ORF">GGI48_28555</name>
</gene>
<dbReference type="Proteomes" id="UP000515277">
    <property type="component" value="Chromosome"/>
</dbReference>
<dbReference type="AlphaFoldDB" id="A0A7G7XLE3"/>
<protein>
    <submittedName>
        <fullName evidence="8">Molybdate ABC transporter substrate-binding protein</fullName>
    </submittedName>
</protein>
<evidence type="ECO:0000256" key="3">
    <source>
        <dbReference type="ARBA" id="ARBA00022723"/>
    </source>
</evidence>
<dbReference type="Pfam" id="PF13531">
    <property type="entry name" value="SBP_bac_11"/>
    <property type="match status" value="1"/>
</dbReference>
<dbReference type="NCBIfam" id="TIGR01256">
    <property type="entry name" value="modA"/>
    <property type="match status" value="1"/>
</dbReference>
<dbReference type="EMBL" id="CP060201">
    <property type="protein sequence ID" value="QNH80788.1"/>
    <property type="molecule type" value="Genomic_DNA"/>
</dbReference>
<evidence type="ECO:0000256" key="7">
    <source>
        <dbReference type="PIRSR" id="PIRSR004846-1"/>
    </source>
</evidence>
<evidence type="ECO:0000313" key="9">
    <source>
        <dbReference type="Proteomes" id="UP000515277"/>
    </source>
</evidence>
<keyword evidence="3 7" id="KW-0479">Metal-binding</keyword>
<comment type="similarity">
    <text evidence="1">Belongs to the bacterial solute-binding protein ModA family.</text>
</comment>
<dbReference type="InterPro" id="IPR044084">
    <property type="entry name" value="AvModA-like_subst-bd"/>
</dbReference>
<organism evidence="8 9">
    <name type="scientific">Pseudomonas protegens</name>
    <dbReference type="NCBI Taxonomy" id="380021"/>
    <lineage>
        <taxon>Bacteria</taxon>
        <taxon>Pseudomonadati</taxon>
        <taxon>Pseudomonadota</taxon>
        <taxon>Gammaproteobacteria</taxon>
        <taxon>Pseudomonadales</taxon>
        <taxon>Pseudomonadaceae</taxon>
        <taxon>Pseudomonas</taxon>
    </lineage>
</organism>
<dbReference type="GO" id="GO:0015689">
    <property type="term" value="P:molybdate ion transport"/>
    <property type="evidence" value="ECO:0007669"/>
    <property type="project" value="InterPro"/>
</dbReference>